<dbReference type="EMBL" id="JBHTGP010000015">
    <property type="protein sequence ID" value="MFD0688803.1"/>
    <property type="molecule type" value="Genomic_DNA"/>
</dbReference>
<dbReference type="Gene3D" id="3.90.1570.10">
    <property type="entry name" value="tt1808, chain A"/>
    <property type="match status" value="1"/>
</dbReference>
<keyword evidence="3" id="KW-0378">Hydrolase</keyword>
<dbReference type="InterPro" id="IPR012296">
    <property type="entry name" value="Nuclease_put_TT1808"/>
</dbReference>
<keyword evidence="3" id="KW-0540">Nuclease</keyword>
<dbReference type="RefSeq" id="WP_165503046.1">
    <property type="nucleotide sequence ID" value="NZ_CAACUY010000110.1"/>
</dbReference>
<feature type="domain" description="Putative restriction endonuclease" evidence="2">
    <location>
        <begin position="22"/>
        <end position="191"/>
    </location>
</feature>
<gene>
    <name evidence="3" type="ORF">ACFQZM_30215</name>
</gene>
<feature type="compositionally biased region" description="Basic and acidic residues" evidence="1">
    <location>
        <begin position="16"/>
        <end position="26"/>
    </location>
</feature>
<comment type="caution">
    <text evidence="3">The sequence shown here is derived from an EMBL/GenBank/DDBJ whole genome shotgun (WGS) entry which is preliminary data.</text>
</comment>
<keyword evidence="4" id="KW-1185">Reference proteome</keyword>
<organism evidence="3 4">
    <name type="scientific">Actinomadura fibrosa</name>
    <dbReference type="NCBI Taxonomy" id="111802"/>
    <lineage>
        <taxon>Bacteria</taxon>
        <taxon>Bacillati</taxon>
        <taxon>Actinomycetota</taxon>
        <taxon>Actinomycetes</taxon>
        <taxon>Streptosporangiales</taxon>
        <taxon>Thermomonosporaceae</taxon>
        <taxon>Actinomadura</taxon>
    </lineage>
</organism>
<dbReference type="SUPFAM" id="SSF52980">
    <property type="entry name" value="Restriction endonuclease-like"/>
    <property type="match status" value="1"/>
</dbReference>
<dbReference type="InterPro" id="IPR008538">
    <property type="entry name" value="Uma2"/>
</dbReference>
<sequence length="210" mass="23260">MKVTHGQEDLGPYTADDLHDREDEGRGRELENGWLLESSPSAAHNWAVMRVHDLIRDAVSQAGAAAFVAAGGWEVTTPAGIRKPDVFAIPRRIAKAAIVERDVTIIPGHELLLVVEVVSSPGRSERTDRVCKLKEYAALGIPQYWIVDYTPVPKVQVYVQDDAIEPFPLGRVYGSYRLDQVVEAGNVLEVEVEADKPFTVRFAPQVLTEF</sequence>
<dbReference type="InterPro" id="IPR011335">
    <property type="entry name" value="Restrct_endonuc-II-like"/>
</dbReference>
<protein>
    <submittedName>
        <fullName evidence="3">Uma2 family endonuclease</fullName>
    </submittedName>
</protein>
<dbReference type="Proteomes" id="UP001597063">
    <property type="component" value="Unassembled WGS sequence"/>
</dbReference>
<name>A0ABW2XQK7_9ACTN</name>
<evidence type="ECO:0000256" key="1">
    <source>
        <dbReference type="SAM" id="MobiDB-lite"/>
    </source>
</evidence>
<dbReference type="Pfam" id="PF05685">
    <property type="entry name" value="Uma2"/>
    <property type="match status" value="1"/>
</dbReference>
<reference evidence="4" key="1">
    <citation type="journal article" date="2019" name="Int. J. Syst. Evol. Microbiol.">
        <title>The Global Catalogue of Microorganisms (GCM) 10K type strain sequencing project: providing services to taxonomists for standard genome sequencing and annotation.</title>
        <authorList>
            <consortium name="The Broad Institute Genomics Platform"/>
            <consortium name="The Broad Institute Genome Sequencing Center for Infectious Disease"/>
            <person name="Wu L."/>
            <person name="Ma J."/>
        </authorList>
    </citation>
    <scope>NUCLEOTIDE SEQUENCE [LARGE SCALE GENOMIC DNA]</scope>
    <source>
        <strain evidence="4">JCM 9371</strain>
    </source>
</reference>
<accession>A0ABW2XQK7</accession>
<evidence type="ECO:0000313" key="4">
    <source>
        <dbReference type="Proteomes" id="UP001597063"/>
    </source>
</evidence>
<proteinExistence type="predicted"/>
<dbReference type="GO" id="GO:0004519">
    <property type="term" value="F:endonuclease activity"/>
    <property type="evidence" value="ECO:0007669"/>
    <property type="project" value="UniProtKB-KW"/>
</dbReference>
<dbReference type="CDD" id="cd06260">
    <property type="entry name" value="DUF820-like"/>
    <property type="match status" value="1"/>
</dbReference>
<feature type="region of interest" description="Disordered" evidence="1">
    <location>
        <begin position="1"/>
        <end position="26"/>
    </location>
</feature>
<keyword evidence="3" id="KW-0255">Endonuclease</keyword>
<evidence type="ECO:0000313" key="3">
    <source>
        <dbReference type="EMBL" id="MFD0688803.1"/>
    </source>
</evidence>
<evidence type="ECO:0000259" key="2">
    <source>
        <dbReference type="Pfam" id="PF05685"/>
    </source>
</evidence>